<organism evidence="1 2">
    <name type="scientific">Iris pallida</name>
    <name type="common">Sweet iris</name>
    <dbReference type="NCBI Taxonomy" id="29817"/>
    <lineage>
        <taxon>Eukaryota</taxon>
        <taxon>Viridiplantae</taxon>
        <taxon>Streptophyta</taxon>
        <taxon>Embryophyta</taxon>
        <taxon>Tracheophyta</taxon>
        <taxon>Spermatophyta</taxon>
        <taxon>Magnoliopsida</taxon>
        <taxon>Liliopsida</taxon>
        <taxon>Asparagales</taxon>
        <taxon>Iridaceae</taxon>
        <taxon>Iridoideae</taxon>
        <taxon>Irideae</taxon>
        <taxon>Iris</taxon>
    </lineage>
</organism>
<protein>
    <submittedName>
        <fullName evidence="1">Uncharacterized protein</fullName>
    </submittedName>
</protein>
<dbReference type="EMBL" id="JANAVB010039212">
    <property type="protein sequence ID" value="KAJ6800128.1"/>
    <property type="molecule type" value="Genomic_DNA"/>
</dbReference>
<accession>A0AAX6E7U5</accession>
<dbReference type="Proteomes" id="UP001140949">
    <property type="component" value="Unassembled WGS sequence"/>
</dbReference>
<comment type="caution">
    <text evidence="1">The sequence shown here is derived from an EMBL/GenBank/DDBJ whole genome shotgun (WGS) entry which is preliminary data.</text>
</comment>
<dbReference type="AlphaFoldDB" id="A0AAX6E7U5"/>
<name>A0AAX6E7U5_IRIPA</name>
<evidence type="ECO:0000313" key="1">
    <source>
        <dbReference type="EMBL" id="KAJ6800128.1"/>
    </source>
</evidence>
<reference evidence="1" key="2">
    <citation type="submission" date="2023-04" db="EMBL/GenBank/DDBJ databases">
        <authorList>
            <person name="Bruccoleri R.E."/>
            <person name="Oakeley E.J."/>
            <person name="Faust A.-M."/>
            <person name="Dessus-Babus S."/>
            <person name="Altorfer M."/>
            <person name="Burckhardt D."/>
            <person name="Oertli M."/>
            <person name="Naumann U."/>
            <person name="Petersen F."/>
            <person name="Wong J."/>
        </authorList>
    </citation>
    <scope>NUCLEOTIDE SEQUENCE</scope>
    <source>
        <strain evidence="1">GSM-AAB239-AS_SAM_17_03QT</strain>
        <tissue evidence="1">Leaf</tissue>
    </source>
</reference>
<gene>
    <name evidence="1" type="ORF">M6B38_204950</name>
</gene>
<keyword evidence="2" id="KW-1185">Reference proteome</keyword>
<evidence type="ECO:0000313" key="2">
    <source>
        <dbReference type="Proteomes" id="UP001140949"/>
    </source>
</evidence>
<sequence>MSEPILEFHERGKLIKLQKHNYCHRLERPGQLPELAVDLGRYNYDIFGSVIYQLHTMKAQPPGSILSM</sequence>
<proteinExistence type="predicted"/>
<reference evidence="1" key="1">
    <citation type="journal article" date="2023" name="GigaByte">
        <title>Genome assembly of the bearded iris, Iris pallida Lam.</title>
        <authorList>
            <person name="Bruccoleri R.E."/>
            <person name="Oakeley E.J."/>
            <person name="Faust A.M.E."/>
            <person name="Altorfer M."/>
            <person name="Dessus-Babus S."/>
            <person name="Burckhardt D."/>
            <person name="Oertli M."/>
            <person name="Naumann U."/>
            <person name="Petersen F."/>
            <person name="Wong J."/>
        </authorList>
    </citation>
    <scope>NUCLEOTIDE SEQUENCE</scope>
    <source>
        <strain evidence="1">GSM-AAB239-AS_SAM_17_03QT</strain>
    </source>
</reference>